<keyword evidence="5" id="KW-0808">Transferase</keyword>
<comment type="function">
    <text evidence="1">Responsible for the formation of the pyrimidine heterocycle in the thiamine biosynthesis pathway. Catalyzes the formation of hydroxymethylpyrimidine phosphate (HMP-P) from histidine and pyridoxal phosphate (PLP). The protein uses PLP and the active site histidine to form HMP-P, generating an inactive enzyme. The enzyme can only undergo a single turnover, which suggests it is a suicide enzyme.</text>
</comment>
<evidence type="ECO:0000256" key="1">
    <source>
        <dbReference type="ARBA" id="ARBA00003469"/>
    </source>
</evidence>
<evidence type="ECO:0000256" key="10">
    <source>
        <dbReference type="ARBA" id="ARBA00033171"/>
    </source>
</evidence>
<comment type="subunit">
    <text evidence="4">Homodimer.</text>
</comment>
<evidence type="ECO:0000256" key="12">
    <source>
        <dbReference type="SAM" id="SignalP"/>
    </source>
</evidence>
<evidence type="ECO:0000256" key="9">
    <source>
        <dbReference type="ARBA" id="ARBA00023004"/>
    </source>
</evidence>
<keyword evidence="12" id="KW-0732">Signal</keyword>
<dbReference type="InterPro" id="IPR006311">
    <property type="entry name" value="TAT_signal"/>
</dbReference>
<dbReference type="GO" id="GO:0009228">
    <property type="term" value="P:thiamine biosynthetic process"/>
    <property type="evidence" value="ECO:0007669"/>
    <property type="project" value="UniProtKB-KW"/>
</dbReference>
<keyword evidence="15" id="KW-1185">Reference proteome</keyword>
<dbReference type="InterPro" id="IPR027939">
    <property type="entry name" value="NMT1/THI5"/>
</dbReference>
<dbReference type="STRING" id="2074.BG845_04019"/>
<reference evidence="14 15" key="1">
    <citation type="submission" date="2016-09" db="EMBL/GenBank/DDBJ databases">
        <title>Pseudonocardia autotrophica DSM535, a candidate organism with high potential of specific P450 cytochromes.</title>
        <authorList>
            <person name="Grumaz C."/>
            <person name="Vainshtein Y."/>
            <person name="Kirstahler P."/>
            <person name="Sohn K."/>
        </authorList>
    </citation>
    <scope>NUCLEOTIDE SEQUENCE [LARGE SCALE GENOMIC DNA]</scope>
    <source>
        <strain evidence="14 15">DSM 535</strain>
    </source>
</reference>
<evidence type="ECO:0000256" key="6">
    <source>
        <dbReference type="ARBA" id="ARBA00022723"/>
    </source>
</evidence>
<dbReference type="RefSeq" id="WP_085914222.1">
    <property type="nucleotide sequence ID" value="NZ_AP018920.1"/>
</dbReference>
<dbReference type="Gene3D" id="3.40.190.10">
    <property type="entry name" value="Periplasmic binding protein-like II"/>
    <property type="match status" value="2"/>
</dbReference>
<evidence type="ECO:0000313" key="14">
    <source>
        <dbReference type="EMBL" id="OSY38503.1"/>
    </source>
</evidence>
<evidence type="ECO:0000259" key="13">
    <source>
        <dbReference type="Pfam" id="PF09084"/>
    </source>
</evidence>
<comment type="caution">
    <text evidence="14">The sequence shown here is derived from an EMBL/GenBank/DDBJ whole genome shotgun (WGS) entry which is preliminary data.</text>
</comment>
<dbReference type="GO" id="GO:0046872">
    <property type="term" value="F:metal ion binding"/>
    <property type="evidence" value="ECO:0007669"/>
    <property type="project" value="UniProtKB-KW"/>
</dbReference>
<keyword evidence="9" id="KW-0408">Iron</keyword>
<sequence>MSGTLSRRQLLRRGLTLGGAALLAPAALSACVSGTDGPAGSTDGLGVASQRLAWLMNAQFVGSYVAEDRGYYREEGFSGSEIVSGGPTAAPIESDVLERTFAGVSQVPIVGAAVAQGAPLKIVGAVYQRYAGCIVSMADSPIRSLEDLRGKTIGCSSSSEPVWRNFLASMDLNDQQISTVPVQGDPIAMTTGEFDGYLGFLNNQPIDLRVKGFDVETMLLADVGFRLPGQTYIVKQEDLDAEPEKVKAFLRAEIRGWNDALADPEMALDITLNNYGAGLGLDPEATAEALRVQTELIRSTDGAQHVGLLTDAQARESAAAVTRGGLDVSAETLFDLGPITEIYAEEPALRVA</sequence>
<evidence type="ECO:0000256" key="3">
    <source>
        <dbReference type="ARBA" id="ARBA00009406"/>
    </source>
</evidence>
<dbReference type="Proteomes" id="UP000194360">
    <property type="component" value="Unassembled WGS sequence"/>
</dbReference>
<proteinExistence type="inferred from homology"/>
<dbReference type="OrthoDB" id="174578at2"/>
<feature type="signal peptide" evidence="12">
    <location>
        <begin position="1"/>
        <end position="29"/>
    </location>
</feature>
<gene>
    <name evidence="14" type="ORF">BG845_04019</name>
</gene>
<dbReference type="InterPro" id="IPR015168">
    <property type="entry name" value="SsuA/THI5"/>
</dbReference>
<keyword evidence="6" id="KW-0479">Metal-binding</keyword>
<comment type="similarity">
    <text evidence="3">Belongs to the NMT1/THI5 family.</text>
</comment>
<evidence type="ECO:0000256" key="8">
    <source>
        <dbReference type="ARBA" id="ARBA00022977"/>
    </source>
</evidence>
<evidence type="ECO:0000256" key="11">
    <source>
        <dbReference type="ARBA" id="ARBA00048179"/>
    </source>
</evidence>
<evidence type="ECO:0000313" key="15">
    <source>
        <dbReference type="Proteomes" id="UP000194360"/>
    </source>
</evidence>
<evidence type="ECO:0000256" key="5">
    <source>
        <dbReference type="ARBA" id="ARBA00022679"/>
    </source>
</evidence>
<dbReference type="PROSITE" id="PS51257">
    <property type="entry name" value="PROKAR_LIPOPROTEIN"/>
    <property type="match status" value="1"/>
</dbReference>
<dbReference type="EMBL" id="MIGB01000022">
    <property type="protein sequence ID" value="OSY38503.1"/>
    <property type="molecule type" value="Genomic_DNA"/>
</dbReference>
<organism evidence="14 15">
    <name type="scientific">Pseudonocardia autotrophica</name>
    <name type="common">Amycolata autotrophica</name>
    <name type="synonym">Nocardia autotrophica</name>
    <dbReference type="NCBI Taxonomy" id="2074"/>
    <lineage>
        <taxon>Bacteria</taxon>
        <taxon>Bacillati</taxon>
        <taxon>Actinomycetota</taxon>
        <taxon>Actinomycetes</taxon>
        <taxon>Pseudonocardiales</taxon>
        <taxon>Pseudonocardiaceae</taxon>
        <taxon>Pseudonocardia</taxon>
    </lineage>
</organism>
<comment type="catalytic activity">
    <reaction evidence="11">
        <text>N(6)-(pyridoxal phosphate)-L-lysyl-[4-amino-5-hydroxymethyl-2-methylpyrimidine phosphate synthase] + L-histidyl-[4-amino-5-hydroxymethyl-2-methylpyrimidine phosphate synthase] + 2 Fe(3+) + 4 H2O = L-lysyl-[4-amino-5-hydroxymethyl-2-methylpyrimidine phosphate synthase] + (2S)-2-amino-5-hydroxy-4-oxopentanoyl-[4-amino-5-hydroxymethyl-2-methylpyrimidine phosphate synthase] + 4-amino-2-methyl-5-(phosphooxymethyl)pyrimidine + 3-oxopropanoate + 2 Fe(2+) + 2 H(+)</text>
        <dbReference type="Rhea" id="RHEA:65756"/>
        <dbReference type="Rhea" id="RHEA-COMP:16892"/>
        <dbReference type="Rhea" id="RHEA-COMP:16893"/>
        <dbReference type="Rhea" id="RHEA-COMP:16894"/>
        <dbReference type="Rhea" id="RHEA-COMP:16895"/>
        <dbReference type="ChEBI" id="CHEBI:15377"/>
        <dbReference type="ChEBI" id="CHEBI:15378"/>
        <dbReference type="ChEBI" id="CHEBI:29033"/>
        <dbReference type="ChEBI" id="CHEBI:29034"/>
        <dbReference type="ChEBI" id="CHEBI:29969"/>
        <dbReference type="ChEBI" id="CHEBI:29979"/>
        <dbReference type="ChEBI" id="CHEBI:33190"/>
        <dbReference type="ChEBI" id="CHEBI:58354"/>
        <dbReference type="ChEBI" id="CHEBI:143915"/>
        <dbReference type="ChEBI" id="CHEBI:157692"/>
    </reaction>
    <physiologicalReaction direction="left-to-right" evidence="11">
        <dbReference type="Rhea" id="RHEA:65757"/>
    </physiologicalReaction>
</comment>
<keyword evidence="8" id="KW-0784">Thiamine biosynthesis</keyword>
<feature type="domain" description="SsuA/THI5-like" evidence="13">
    <location>
        <begin position="57"/>
        <end position="267"/>
    </location>
</feature>
<accession>A0A1Y2MTG7</accession>
<protein>
    <recommendedName>
        <fullName evidence="10">Thiamine pyrimidine synthase</fullName>
    </recommendedName>
</protein>
<dbReference type="PANTHER" id="PTHR31528">
    <property type="entry name" value="4-AMINO-5-HYDROXYMETHYL-2-METHYLPYRIMIDINE PHOSPHATE SYNTHASE THI11-RELATED"/>
    <property type="match status" value="1"/>
</dbReference>
<evidence type="ECO:0000256" key="7">
    <source>
        <dbReference type="ARBA" id="ARBA00022898"/>
    </source>
</evidence>
<evidence type="ECO:0000256" key="4">
    <source>
        <dbReference type="ARBA" id="ARBA00011738"/>
    </source>
</evidence>
<dbReference type="SUPFAM" id="SSF53850">
    <property type="entry name" value="Periplasmic binding protein-like II"/>
    <property type="match status" value="1"/>
</dbReference>
<name>A0A1Y2MTG7_PSEAH</name>
<dbReference type="PANTHER" id="PTHR31528:SF1">
    <property type="entry name" value="4-AMINO-5-HYDROXYMETHYL-2-METHYLPYRIMIDINE PHOSPHATE SYNTHASE THI11-RELATED"/>
    <property type="match status" value="1"/>
</dbReference>
<dbReference type="AlphaFoldDB" id="A0A1Y2MTG7"/>
<dbReference type="GO" id="GO:0016740">
    <property type="term" value="F:transferase activity"/>
    <property type="evidence" value="ECO:0007669"/>
    <property type="project" value="UniProtKB-KW"/>
</dbReference>
<feature type="chain" id="PRO_5013164104" description="Thiamine pyrimidine synthase" evidence="12">
    <location>
        <begin position="30"/>
        <end position="352"/>
    </location>
</feature>
<comment type="pathway">
    <text evidence="2">Cofactor biosynthesis; thiamine diphosphate biosynthesis.</text>
</comment>
<evidence type="ECO:0000256" key="2">
    <source>
        <dbReference type="ARBA" id="ARBA00004948"/>
    </source>
</evidence>
<dbReference type="Pfam" id="PF09084">
    <property type="entry name" value="NMT1"/>
    <property type="match status" value="1"/>
</dbReference>
<dbReference type="PROSITE" id="PS51318">
    <property type="entry name" value="TAT"/>
    <property type="match status" value="1"/>
</dbReference>
<keyword evidence="7" id="KW-0663">Pyridoxal phosphate</keyword>